<protein>
    <recommendedName>
        <fullName evidence="4">Core-binding (CB) domain-containing protein</fullName>
    </recommendedName>
</protein>
<proteinExistence type="predicted"/>
<name>A0A2N5SP11_9BASI</name>
<dbReference type="InterPro" id="IPR010998">
    <property type="entry name" value="Integrase_recombinase_N"/>
</dbReference>
<dbReference type="Gene3D" id="1.10.150.130">
    <property type="match status" value="1"/>
</dbReference>
<accession>A0A2N5SP11</accession>
<organism evidence="2 3">
    <name type="scientific">Puccinia coronata f. sp. avenae</name>
    <dbReference type="NCBI Taxonomy" id="200324"/>
    <lineage>
        <taxon>Eukaryota</taxon>
        <taxon>Fungi</taxon>
        <taxon>Dikarya</taxon>
        <taxon>Basidiomycota</taxon>
        <taxon>Pucciniomycotina</taxon>
        <taxon>Pucciniomycetes</taxon>
        <taxon>Pucciniales</taxon>
        <taxon>Pucciniaceae</taxon>
        <taxon>Puccinia</taxon>
    </lineage>
</organism>
<dbReference type="PANTHER" id="PTHR34605">
    <property type="entry name" value="PHAGE_INTEGRASE DOMAIN-CONTAINING PROTEIN"/>
    <property type="match status" value="1"/>
</dbReference>
<sequence length="332" mass="36695">MNLSKHKDPIPPFTPYLLNTIPNCVNLMSIEDYLRLTSFLSRGAAPSVPGPLEQHMLGGWKPNTLVAYNAGVKKFLKYKRSTSKLPFNLLVTNDDVVQFCFWAGRVRDSQSEHEVAAKTISRYLFALKAWHLFHDVPFPKDALPRISILLHSSKWVDASRPLKERKGAVKLPRLQALVGNLTNGTKKDQVLSDMAIVAFWGLACLAELTYHTKSGLVDPLKSMLSLDVTYAASSSGRRQAWLRLRYAKTGRPGVAQWIQLTEIGGPLCPFAAVVRCHAAAPKPTDSLFGFDEGNQRQNIVKSDTVRCFQVAFSQAGISGLSGHLFRVGGASF</sequence>
<evidence type="ECO:0000256" key="1">
    <source>
        <dbReference type="ARBA" id="ARBA00023125"/>
    </source>
</evidence>
<dbReference type="EMBL" id="PGCI01000809">
    <property type="protein sequence ID" value="PLW14979.1"/>
    <property type="molecule type" value="Genomic_DNA"/>
</dbReference>
<dbReference type="PANTHER" id="PTHR34605:SF3">
    <property type="entry name" value="P CELL-TYPE AGGLUTINATION PROTEIN MAP4-LIKE-RELATED"/>
    <property type="match status" value="1"/>
</dbReference>
<dbReference type="AlphaFoldDB" id="A0A2N5SP11"/>
<dbReference type="Proteomes" id="UP000235392">
    <property type="component" value="Unassembled WGS sequence"/>
</dbReference>
<comment type="caution">
    <text evidence="2">The sequence shown here is derived from an EMBL/GenBank/DDBJ whole genome shotgun (WGS) entry which is preliminary data.</text>
</comment>
<evidence type="ECO:0000313" key="3">
    <source>
        <dbReference type="Proteomes" id="UP000235392"/>
    </source>
</evidence>
<gene>
    <name evidence="2" type="ORF">PCASD_18277</name>
</gene>
<dbReference type="InterPro" id="IPR052925">
    <property type="entry name" value="Phage_Integrase-like_Recomb"/>
</dbReference>
<dbReference type="GO" id="GO:0003677">
    <property type="term" value="F:DNA binding"/>
    <property type="evidence" value="ECO:0007669"/>
    <property type="project" value="UniProtKB-KW"/>
</dbReference>
<keyword evidence="1" id="KW-0238">DNA-binding</keyword>
<dbReference type="SUPFAM" id="SSF47823">
    <property type="entry name" value="lambda integrase-like, N-terminal domain"/>
    <property type="match status" value="1"/>
</dbReference>
<evidence type="ECO:0008006" key="4">
    <source>
        <dbReference type="Google" id="ProtNLM"/>
    </source>
</evidence>
<evidence type="ECO:0000313" key="2">
    <source>
        <dbReference type="EMBL" id="PLW14979.1"/>
    </source>
</evidence>
<reference evidence="2 3" key="1">
    <citation type="submission" date="2017-11" db="EMBL/GenBank/DDBJ databases">
        <title>De novo assembly and phasing of dikaryotic genomes from two isolates of Puccinia coronata f. sp. avenae, the causal agent of oat crown rust.</title>
        <authorList>
            <person name="Miller M.E."/>
            <person name="Zhang Y."/>
            <person name="Omidvar V."/>
            <person name="Sperschneider J."/>
            <person name="Schwessinger B."/>
            <person name="Raley C."/>
            <person name="Palmer J.M."/>
            <person name="Garnica D."/>
            <person name="Upadhyaya N."/>
            <person name="Rathjen J."/>
            <person name="Taylor J.M."/>
            <person name="Park R.F."/>
            <person name="Dodds P.N."/>
            <person name="Hirsch C.D."/>
            <person name="Kianian S.F."/>
            <person name="Figueroa M."/>
        </authorList>
    </citation>
    <scope>NUCLEOTIDE SEQUENCE [LARGE SCALE GENOMIC DNA]</scope>
    <source>
        <strain evidence="2">12SD80</strain>
    </source>
</reference>